<comment type="caution">
    <text evidence="6">The sequence shown here is derived from an EMBL/GenBank/DDBJ whole genome shotgun (WGS) entry which is preliminary data.</text>
</comment>
<dbReference type="OrthoDB" id="2015447at2759"/>
<dbReference type="GO" id="GO:0005782">
    <property type="term" value="C:peroxisomal matrix"/>
    <property type="evidence" value="ECO:0007669"/>
    <property type="project" value="UniProtKB-SubCell"/>
</dbReference>
<organism evidence="6 7">
    <name type="scientific">Polypedilum vanderplanki</name>
    <name type="common">Sleeping chironomid midge</name>
    <dbReference type="NCBI Taxonomy" id="319348"/>
    <lineage>
        <taxon>Eukaryota</taxon>
        <taxon>Metazoa</taxon>
        <taxon>Ecdysozoa</taxon>
        <taxon>Arthropoda</taxon>
        <taxon>Hexapoda</taxon>
        <taxon>Insecta</taxon>
        <taxon>Pterygota</taxon>
        <taxon>Neoptera</taxon>
        <taxon>Endopterygota</taxon>
        <taxon>Diptera</taxon>
        <taxon>Nematocera</taxon>
        <taxon>Chironomoidea</taxon>
        <taxon>Chironomidae</taxon>
        <taxon>Chironominae</taxon>
        <taxon>Polypedilum</taxon>
        <taxon>Polypedilum</taxon>
    </lineage>
</organism>
<comment type="cofactor">
    <cofactor evidence="1">
        <name>FAD</name>
        <dbReference type="ChEBI" id="CHEBI:57692"/>
    </cofactor>
</comment>
<dbReference type="GO" id="GO:0019478">
    <property type="term" value="P:D-amino acid catabolic process"/>
    <property type="evidence" value="ECO:0007669"/>
    <property type="project" value="TreeGrafter"/>
</dbReference>
<dbReference type="PANTHER" id="PTHR11530:SF11">
    <property type="entry name" value="D-ASPARTATE OXIDASE"/>
    <property type="match status" value="1"/>
</dbReference>
<sequence>MNGCQRMVKSLENAERLRDIVGLRPGRDQVRLEMLHGTNGKSTDMDGGCGVTLSWGCGQEVLEKTVEVMKGMSNCKFEISFCMKNNFEITVKI</sequence>
<protein>
    <submittedName>
        <fullName evidence="6">Uncharacterized protein</fullName>
    </submittedName>
</protein>
<proteinExistence type="predicted"/>
<gene>
    <name evidence="6" type="ORF">PVAND_013017</name>
</gene>
<keyword evidence="3" id="KW-0285">Flavoprotein</keyword>
<dbReference type="Proteomes" id="UP001107558">
    <property type="component" value="Chromosome 1"/>
</dbReference>
<dbReference type="Gene3D" id="3.30.9.10">
    <property type="entry name" value="D-Amino Acid Oxidase, subunit A, domain 2"/>
    <property type="match status" value="1"/>
</dbReference>
<keyword evidence="7" id="KW-1185">Reference proteome</keyword>
<name>A0A9J6CP67_POLVA</name>
<evidence type="ECO:0000256" key="4">
    <source>
        <dbReference type="ARBA" id="ARBA00022827"/>
    </source>
</evidence>
<dbReference type="AlphaFoldDB" id="A0A9J6CP67"/>
<keyword evidence="4" id="KW-0274">FAD</keyword>
<keyword evidence="5" id="KW-0560">Oxidoreductase</keyword>
<evidence type="ECO:0000256" key="3">
    <source>
        <dbReference type="ARBA" id="ARBA00022630"/>
    </source>
</evidence>
<evidence type="ECO:0000313" key="6">
    <source>
        <dbReference type="EMBL" id="KAG5683752.1"/>
    </source>
</evidence>
<dbReference type="Gene3D" id="3.40.50.720">
    <property type="entry name" value="NAD(P)-binding Rossmann-like Domain"/>
    <property type="match status" value="1"/>
</dbReference>
<evidence type="ECO:0000313" key="7">
    <source>
        <dbReference type="Proteomes" id="UP001107558"/>
    </source>
</evidence>
<comment type="subcellular location">
    <subcellularLocation>
        <location evidence="2">Peroxisome matrix</location>
    </subcellularLocation>
</comment>
<accession>A0A9J6CP67</accession>
<evidence type="ECO:0000256" key="5">
    <source>
        <dbReference type="ARBA" id="ARBA00023002"/>
    </source>
</evidence>
<dbReference type="GO" id="GO:0071949">
    <property type="term" value="F:FAD binding"/>
    <property type="evidence" value="ECO:0007669"/>
    <property type="project" value="InterPro"/>
</dbReference>
<reference evidence="6" key="1">
    <citation type="submission" date="2021-03" db="EMBL/GenBank/DDBJ databases">
        <title>Chromosome level genome of the anhydrobiotic midge Polypedilum vanderplanki.</title>
        <authorList>
            <person name="Yoshida Y."/>
            <person name="Kikawada T."/>
            <person name="Gusev O."/>
        </authorList>
    </citation>
    <scope>NUCLEOTIDE SEQUENCE</scope>
    <source>
        <strain evidence="6">NIAS01</strain>
        <tissue evidence="6">Whole body or cell culture</tissue>
    </source>
</reference>
<dbReference type="GO" id="GO:0003884">
    <property type="term" value="F:D-amino-acid oxidase activity"/>
    <property type="evidence" value="ECO:0007669"/>
    <property type="project" value="InterPro"/>
</dbReference>
<dbReference type="InterPro" id="IPR023209">
    <property type="entry name" value="DAO"/>
</dbReference>
<dbReference type="EMBL" id="JADBJN010000001">
    <property type="protein sequence ID" value="KAG5683752.1"/>
    <property type="molecule type" value="Genomic_DNA"/>
</dbReference>
<dbReference type="PANTHER" id="PTHR11530">
    <property type="entry name" value="D-AMINO ACID OXIDASE"/>
    <property type="match status" value="1"/>
</dbReference>
<evidence type="ECO:0000256" key="2">
    <source>
        <dbReference type="ARBA" id="ARBA00004253"/>
    </source>
</evidence>
<evidence type="ECO:0000256" key="1">
    <source>
        <dbReference type="ARBA" id="ARBA00001974"/>
    </source>
</evidence>